<feature type="transmembrane region" description="Helical" evidence="1">
    <location>
        <begin position="101"/>
        <end position="119"/>
    </location>
</feature>
<evidence type="ECO:0000256" key="1">
    <source>
        <dbReference type="SAM" id="Phobius"/>
    </source>
</evidence>
<dbReference type="EMBL" id="QRUU01000099">
    <property type="protein sequence ID" value="RGR89905.1"/>
    <property type="molecule type" value="Genomic_DNA"/>
</dbReference>
<proteinExistence type="predicted"/>
<keyword evidence="1" id="KW-1133">Transmembrane helix</keyword>
<accession>A0A412G884</accession>
<dbReference type="AlphaFoldDB" id="A0A412G884"/>
<comment type="caution">
    <text evidence="2">The sequence shown here is derived from an EMBL/GenBank/DDBJ whole genome shotgun (WGS) entry which is preliminary data.</text>
</comment>
<name>A0A412G884_9BACT</name>
<gene>
    <name evidence="2" type="ORF">DWY20_13925</name>
</gene>
<protein>
    <submittedName>
        <fullName evidence="2">Uncharacterized protein</fullName>
    </submittedName>
</protein>
<sequence length="123" mass="14643">MAPFMCLLFVICSCRTVKYIPVETIKVDTTYINKLQRDSIYMLDSVYVKEKGDTVLIEKYKYLYRDKLVRDTMYISKVDSIQVPYPVEKELTRWQQFRMDFGGWAMCIVVISILILIVYKIKK</sequence>
<evidence type="ECO:0000313" key="2">
    <source>
        <dbReference type="EMBL" id="RGR89905.1"/>
    </source>
</evidence>
<keyword evidence="1" id="KW-0812">Transmembrane</keyword>
<organism evidence="2 3">
    <name type="scientific">Phocaeicola coprocola</name>
    <dbReference type="NCBI Taxonomy" id="310298"/>
    <lineage>
        <taxon>Bacteria</taxon>
        <taxon>Pseudomonadati</taxon>
        <taxon>Bacteroidota</taxon>
        <taxon>Bacteroidia</taxon>
        <taxon>Bacteroidales</taxon>
        <taxon>Bacteroidaceae</taxon>
        <taxon>Phocaeicola</taxon>
    </lineage>
</organism>
<dbReference type="Proteomes" id="UP000285864">
    <property type="component" value="Unassembled WGS sequence"/>
</dbReference>
<evidence type="ECO:0000313" key="3">
    <source>
        <dbReference type="Proteomes" id="UP000285864"/>
    </source>
</evidence>
<reference evidence="2 3" key="1">
    <citation type="submission" date="2018-08" db="EMBL/GenBank/DDBJ databases">
        <title>A genome reference for cultivated species of the human gut microbiota.</title>
        <authorList>
            <person name="Zou Y."/>
            <person name="Xue W."/>
            <person name="Luo G."/>
        </authorList>
    </citation>
    <scope>NUCLEOTIDE SEQUENCE [LARGE SCALE GENOMIC DNA]</scope>
    <source>
        <strain evidence="2 3">AF24-2</strain>
    </source>
</reference>
<keyword evidence="1" id="KW-0472">Membrane</keyword>
<keyword evidence="3" id="KW-1185">Reference proteome</keyword>